<dbReference type="GO" id="GO:0000976">
    <property type="term" value="F:transcription cis-regulatory region binding"/>
    <property type="evidence" value="ECO:0007669"/>
    <property type="project" value="TreeGrafter"/>
</dbReference>
<comment type="caution">
    <text evidence="4">The sequence shown here is derived from an EMBL/GenBank/DDBJ whole genome shotgun (WGS) entry which is preliminary data.</text>
</comment>
<evidence type="ECO:0000256" key="1">
    <source>
        <dbReference type="ARBA" id="ARBA00023125"/>
    </source>
</evidence>
<dbReference type="InterPro" id="IPR001647">
    <property type="entry name" value="HTH_TetR"/>
</dbReference>
<reference evidence="4 5" key="1">
    <citation type="journal article" date="2019" name="Nat. Microbiol.">
        <title>Mediterranean grassland soil C-N compound turnover is dependent on rainfall and depth, and is mediated by genomically divergent microorganisms.</title>
        <authorList>
            <person name="Diamond S."/>
            <person name="Andeer P.F."/>
            <person name="Li Z."/>
            <person name="Crits-Christoph A."/>
            <person name="Burstein D."/>
            <person name="Anantharaman K."/>
            <person name="Lane K.R."/>
            <person name="Thomas B.C."/>
            <person name="Pan C."/>
            <person name="Northen T.R."/>
            <person name="Banfield J.F."/>
        </authorList>
    </citation>
    <scope>NUCLEOTIDE SEQUENCE [LARGE SCALE GENOMIC DNA]</scope>
    <source>
        <strain evidence="4">NP_1</strain>
    </source>
</reference>
<evidence type="ECO:0000313" key="4">
    <source>
        <dbReference type="EMBL" id="TMJ08479.1"/>
    </source>
</evidence>
<dbReference type="EMBL" id="VBAI01000192">
    <property type="protein sequence ID" value="TMJ08479.1"/>
    <property type="molecule type" value="Genomic_DNA"/>
</dbReference>
<gene>
    <name evidence="4" type="ORF">E6G98_12130</name>
</gene>
<dbReference type="Pfam" id="PF00440">
    <property type="entry name" value="TetR_N"/>
    <property type="match status" value="1"/>
</dbReference>
<dbReference type="PANTHER" id="PTHR30055:SF226">
    <property type="entry name" value="HTH-TYPE TRANSCRIPTIONAL REGULATOR PKSA"/>
    <property type="match status" value="1"/>
</dbReference>
<name>A0A537LKD7_9BACT</name>
<organism evidence="4 5">
    <name type="scientific">Candidatus Segetimicrobium genomatis</name>
    <dbReference type="NCBI Taxonomy" id="2569760"/>
    <lineage>
        <taxon>Bacteria</taxon>
        <taxon>Bacillati</taxon>
        <taxon>Candidatus Sysuimicrobiota</taxon>
        <taxon>Candidatus Sysuimicrobiia</taxon>
        <taxon>Candidatus Sysuimicrobiales</taxon>
        <taxon>Candidatus Segetimicrobiaceae</taxon>
        <taxon>Candidatus Segetimicrobium</taxon>
    </lineage>
</organism>
<dbReference type="InterPro" id="IPR050109">
    <property type="entry name" value="HTH-type_TetR-like_transc_reg"/>
</dbReference>
<dbReference type="InterPro" id="IPR009057">
    <property type="entry name" value="Homeodomain-like_sf"/>
</dbReference>
<dbReference type="GO" id="GO:0003700">
    <property type="term" value="F:DNA-binding transcription factor activity"/>
    <property type="evidence" value="ECO:0007669"/>
    <property type="project" value="TreeGrafter"/>
</dbReference>
<dbReference type="PANTHER" id="PTHR30055">
    <property type="entry name" value="HTH-TYPE TRANSCRIPTIONAL REGULATOR RUTR"/>
    <property type="match status" value="1"/>
</dbReference>
<proteinExistence type="predicted"/>
<feature type="domain" description="HTH tetR-type" evidence="3">
    <location>
        <begin position="8"/>
        <end position="68"/>
    </location>
</feature>
<evidence type="ECO:0000259" key="3">
    <source>
        <dbReference type="PROSITE" id="PS50977"/>
    </source>
</evidence>
<sequence>MNRSTANTPTRERILNAAMEVFAARGYHGTVVDTITAASGTSKGAFYHYFPSKQAIFLTLMDELASDVEHGVELVIASEQGALAKVEAALQVVLETAAARRDLVRILLIEAVGLGPTLEGARLEIHRRFARLIQRHLDRATTDGDIPPQDTALAARAWIGALNEVITQWLMSGTSDLMSSLPALRTLLLRSIGAAGKS</sequence>
<dbReference type="Pfam" id="PF17932">
    <property type="entry name" value="TetR_C_24"/>
    <property type="match status" value="1"/>
</dbReference>
<evidence type="ECO:0000313" key="5">
    <source>
        <dbReference type="Proteomes" id="UP000315217"/>
    </source>
</evidence>
<feature type="DNA-binding region" description="H-T-H motif" evidence="2">
    <location>
        <begin position="31"/>
        <end position="50"/>
    </location>
</feature>
<protein>
    <submittedName>
        <fullName evidence="4">TetR/AcrR family transcriptional regulator</fullName>
    </submittedName>
</protein>
<accession>A0A537LKD7</accession>
<dbReference type="PRINTS" id="PR00455">
    <property type="entry name" value="HTHTETR"/>
</dbReference>
<dbReference type="InterPro" id="IPR041490">
    <property type="entry name" value="KstR2_TetR_C"/>
</dbReference>
<dbReference type="Gene3D" id="1.10.357.10">
    <property type="entry name" value="Tetracycline Repressor, domain 2"/>
    <property type="match status" value="1"/>
</dbReference>
<dbReference type="Proteomes" id="UP000315217">
    <property type="component" value="Unassembled WGS sequence"/>
</dbReference>
<evidence type="ECO:0000256" key="2">
    <source>
        <dbReference type="PROSITE-ProRule" id="PRU00335"/>
    </source>
</evidence>
<dbReference type="InterPro" id="IPR036271">
    <property type="entry name" value="Tet_transcr_reg_TetR-rel_C_sf"/>
</dbReference>
<dbReference type="SUPFAM" id="SSF46689">
    <property type="entry name" value="Homeodomain-like"/>
    <property type="match status" value="1"/>
</dbReference>
<dbReference type="SUPFAM" id="SSF48498">
    <property type="entry name" value="Tetracyclin repressor-like, C-terminal domain"/>
    <property type="match status" value="1"/>
</dbReference>
<dbReference type="AlphaFoldDB" id="A0A537LKD7"/>
<dbReference type="PROSITE" id="PS50977">
    <property type="entry name" value="HTH_TETR_2"/>
    <property type="match status" value="1"/>
</dbReference>
<keyword evidence="1 2" id="KW-0238">DNA-binding</keyword>
<dbReference type="Gene3D" id="1.10.10.60">
    <property type="entry name" value="Homeodomain-like"/>
    <property type="match status" value="1"/>
</dbReference>